<organism evidence="6 7">
    <name type="scientific">Sugiyamaella lignohabitans</name>
    <dbReference type="NCBI Taxonomy" id="796027"/>
    <lineage>
        <taxon>Eukaryota</taxon>
        <taxon>Fungi</taxon>
        <taxon>Dikarya</taxon>
        <taxon>Ascomycota</taxon>
        <taxon>Saccharomycotina</taxon>
        <taxon>Dipodascomycetes</taxon>
        <taxon>Dipodascales</taxon>
        <taxon>Trichomonascaceae</taxon>
        <taxon>Sugiyamaella</taxon>
    </lineage>
</organism>
<dbReference type="EMBL" id="CP014503">
    <property type="protein sequence ID" value="ANB14721.1"/>
    <property type="molecule type" value="Genomic_DNA"/>
</dbReference>
<keyword evidence="4" id="KW-0677">Repeat</keyword>
<evidence type="ECO:0000256" key="2">
    <source>
        <dbReference type="ARBA" id="ARBA00015214"/>
    </source>
</evidence>
<gene>
    <name evidence="6" type="primary">FES1</name>
    <name evidence="6" type="ORF">AWJ20_2328</name>
</gene>
<feature type="domain" description="Nucleotide exchange factor Fes1" evidence="5">
    <location>
        <begin position="1"/>
        <end position="81"/>
    </location>
</feature>
<reference evidence="6 7" key="1">
    <citation type="submission" date="2016-02" db="EMBL/GenBank/DDBJ databases">
        <title>Complete genome sequence and transcriptome regulation of the pentose utilising yeast Sugiyamaella lignohabitans.</title>
        <authorList>
            <person name="Bellasio M."/>
            <person name="Peymann A."/>
            <person name="Valli M."/>
            <person name="Sipitzky M."/>
            <person name="Graf A."/>
            <person name="Sauer M."/>
            <person name="Marx H."/>
            <person name="Mattanovich D."/>
        </authorList>
    </citation>
    <scope>NUCLEOTIDE SEQUENCE [LARGE SCALE GENOMIC DNA]</scope>
    <source>
        <strain evidence="6 7">CBS 10342</strain>
    </source>
</reference>
<proteinExistence type="inferred from homology"/>
<sequence>MEKLLKWSIESASYDPNSGKEAPAKPDPELLAQLFGAKDEPTLMKEAIQVAINKENSLEDRETALDNFEMLIENLDNANNIENIGLWPPILQLVADSEPTIRKMACWIIGTATQNNPKTQEAFVAKDGSLKQLLDLVTVSSPAGEELEVVYKAIYALSSVLGHCPQAYEKFEQADGWSILAKLLSEENHNSKLQFRSLSLVHSVSHIEPVGDKFVQLRKTGTITSLIEILKQSTQNVQSQEKVLHILGTLQTASFDFTPEEKSQIVAVRKSLIASEVIQPDEYHFSA</sequence>
<dbReference type="OrthoDB" id="10250458at2759"/>
<evidence type="ECO:0000313" key="6">
    <source>
        <dbReference type="EMBL" id="ANB14721.1"/>
    </source>
</evidence>
<evidence type="ECO:0000256" key="1">
    <source>
        <dbReference type="ARBA" id="ARBA00011045"/>
    </source>
</evidence>
<protein>
    <recommendedName>
        <fullName evidence="3">Hsp70 nucleotide exchange factor FES1</fullName>
    </recommendedName>
    <alternativeName>
        <fullName evidence="2">Hsp70 nucleotide exchange factor fes1</fullName>
    </alternativeName>
</protein>
<dbReference type="InterPro" id="IPR016024">
    <property type="entry name" value="ARM-type_fold"/>
</dbReference>
<dbReference type="GO" id="GO:0005783">
    <property type="term" value="C:endoplasmic reticulum"/>
    <property type="evidence" value="ECO:0007669"/>
    <property type="project" value="TreeGrafter"/>
</dbReference>
<dbReference type="PANTHER" id="PTHR19316:SF18">
    <property type="entry name" value="HSP70-BINDING PROTEIN 1"/>
    <property type="match status" value="1"/>
</dbReference>
<dbReference type="GO" id="GO:0000774">
    <property type="term" value="F:adenyl-nucleotide exchange factor activity"/>
    <property type="evidence" value="ECO:0007669"/>
    <property type="project" value="TreeGrafter"/>
</dbReference>
<name>A0A167F1X9_9ASCO</name>
<dbReference type="Pfam" id="PF08609">
    <property type="entry name" value="Fes1"/>
    <property type="match status" value="1"/>
</dbReference>
<evidence type="ECO:0000313" key="7">
    <source>
        <dbReference type="Proteomes" id="UP000189580"/>
    </source>
</evidence>
<evidence type="ECO:0000256" key="4">
    <source>
        <dbReference type="ARBA" id="ARBA00022737"/>
    </source>
</evidence>
<comment type="similarity">
    <text evidence="1">Belongs to the FES1 family.</text>
</comment>
<dbReference type="RefSeq" id="XP_018737198.1">
    <property type="nucleotide sequence ID" value="XM_018879265.1"/>
</dbReference>
<dbReference type="GeneID" id="30034227"/>
<keyword evidence="7" id="KW-1185">Reference proteome</keyword>
<dbReference type="Gene3D" id="1.25.10.10">
    <property type="entry name" value="Leucine-rich Repeat Variant"/>
    <property type="match status" value="1"/>
</dbReference>
<dbReference type="KEGG" id="slb:AWJ20_2328"/>
<dbReference type="PANTHER" id="PTHR19316">
    <property type="entry name" value="PROTEIN FOLDING REGULATOR"/>
    <property type="match status" value="1"/>
</dbReference>
<dbReference type="Proteomes" id="UP000189580">
    <property type="component" value="Chromosome b"/>
</dbReference>
<dbReference type="AlphaFoldDB" id="A0A167F1X9"/>
<dbReference type="InterPro" id="IPR050693">
    <property type="entry name" value="Hsp70_NEF-Inhibitors"/>
</dbReference>
<dbReference type="SUPFAM" id="SSF48371">
    <property type="entry name" value="ARM repeat"/>
    <property type="match status" value="1"/>
</dbReference>
<evidence type="ECO:0000256" key="3">
    <source>
        <dbReference type="ARBA" id="ARBA00020719"/>
    </source>
</evidence>
<dbReference type="InterPro" id="IPR013918">
    <property type="entry name" value="Nucleotide_exch_fac_Fes1"/>
</dbReference>
<accession>A0A167F1X9</accession>
<dbReference type="InterPro" id="IPR011989">
    <property type="entry name" value="ARM-like"/>
</dbReference>
<evidence type="ECO:0000259" key="5">
    <source>
        <dbReference type="Pfam" id="PF08609"/>
    </source>
</evidence>